<feature type="transmembrane region" description="Helical" evidence="2">
    <location>
        <begin position="12"/>
        <end position="31"/>
    </location>
</feature>
<dbReference type="AlphaFoldDB" id="A0A1F5BUA1"/>
<evidence type="ECO:0008006" key="5">
    <source>
        <dbReference type="Google" id="ProtNLM"/>
    </source>
</evidence>
<protein>
    <recommendedName>
        <fullName evidence="5">Serine protease</fullName>
    </recommendedName>
</protein>
<evidence type="ECO:0000256" key="1">
    <source>
        <dbReference type="SAM" id="MobiDB-lite"/>
    </source>
</evidence>
<dbReference type="SUPFAM" id="SSF50494">
    <property type="entry name" value="Trypsin-like serine proteases"/>
    <property type="match status" value="1"/>
</dbReference>
<dbReference type="Pfam" id="PF13365">
    <property type="entry name" value="Trypsin_2"/>
    <property type="match status" value="1"/>
</dbReference>
<evidence type="ECO:0000313" key="4">
    <source>
        <dbReference type="Proteomes" id="UP000176650"/>
    </source>
</evidence>
<proteinExistence type="predicted"/>
<dbReference type="EMBL" id="MEYS01000002">
    <property type="protein sequence ID" value="OGD34186.1"/>
    <property type="molecule type" value="Genomic_DNA"/>
</dbReference>
<keyword evidence="2" id="KW-1133">Transmembrane helix</keyword>
<feature type="region of interest" description="Disordered" evidence="1">
    <location>
        <begin position="87"/>
        <end position="107"/>
    </location>
</feature>
<dbReference type="Gene3D" id="2.40.10.120">
    <property type="match status" value="1"/>
</dbReference>
<comment type="caution">
    <text evidence="3">The sequence shown here is derived from an EMBL/GenBank/DDBJ whole genome shotgun (WGS) entry which is preliminary data.</text>
</comment>
<dbReference type="Proteomes" id="UP000176650">
    <property type="component" value="Unassembled WGS sequence"/>
</dbReference>
<evidence type="ECO:0000313" key="3">
    <source>
        <dbReference type="EMBL" id="OGD34186.1"/>
    </source>
</evidence>
<name>A0A1F5BUA1_9BACT</name>
<gene>
    <name evidence="3" type="ORF">A2988_01775</name>
</gene>
<keyword evidence="2" id="KW-0812">Transmembrane</keyword>
<evidence type="ECO:0000256" key="2">
    <source>
        <dbReference type="SAM" id="Phobius"/>
    </source>
</evidence>
<organism evidence="3 4">
    <name type="scientific">Candidatus Azambacteria bacterium RIFCSPLOWO2_01_FULL_46_25</name>
    <dbReference type="NCBI Taxonomy" id="1797298"/>
    <lineage>
        <taxon>Bacteria</taxon>
        <taxon>Candidatus Azamiibacteriota</taxon>
    </lineage>
</organism>
<keyword evidence="2" id="KW-0472">Membrane</keyword>
<sequence length="337" mass="36698">MKNQKGFIQIPLLIAIIAGVLVLGGGGYFGVKQYQSYQVEKVKEKKILQEKEKGAQVTAETQQKALEQAQAEIEKLKQDSESAKVKQQQLEQTIKSAPKPVTPTSQDISSADLQPYLNTIGVISCFDADSNRYYGTGVLLKSGELMTNWHVVNGMNACYFVNDKFINPKYEVTGMNYRAGAYILDLQRIERPDGKLDFVIVPFHKNPSDIPQKYYGAPADEYLEVGQLNYKVGSMSKCSTKVAVGTSIAILGYPASSINLAETAPPQSVTTGIVSGYDASYKSNNYLVSAKVDHGNSGGLALGKENGKICLLGIPTWVVVGQVESAGIVQNIHYLLK</sequence>
<accession>A0A1F5BUA1</accession>
<dbReference type="InterPro" id="IPR009003">
    <property type="entry name" value="Peptidase_S1_PA"/>
</dbReference>
<dbReference type="STRING" id="1797298.A2988_01775"/>
<reference evidence="3 4" key="1">
    <citation type="journal article" date="2016" name="Nat. Commun.">
        <title>Thousands of microbial genomes shed light on interconnected biogeochemical processes in an aquifer system.</title>
        <authorList>
            <person name="Anantharaman K."/>
            <person name="Brown C.T."/>
            <person name="Hug L.A."/>
            <person name="Sharon I."/>
            <person name="Castelle C.J."/>
            <person name="Probst A.J."/>
            <person name="Thomas B.C."/>
            <person name="Singh A."/>
            <person name="Wilkins M.J."/>
            <person name="Karaoz U."/>
            <person name="Brodie E.L."/>
            <person name="Williams K.H."/>
            <person name="Hubbard S.S."/>
            <person name="Banfield J.F."/>
        </authorList>
    </citation>
    <scope>NUCLEOTIDE SEQUENCE [LARGE SCALE GENOMIC DNA]</scope>
</reference>